<dbReference type="InterPro" id="IPR029055">
    <property type="entry name" value="Ntn_hydrolases_N"/>
</dbReference>
<evidence type="ECO:0000256" key="1">
    <source>
        <dbReference type="ARBA" id="ARBA00006625"/>
    </source>
</evidence>
<keyword evidence="2 5" id="KW-0378">Hydrolase</keyword>
<dbReference type="Pfam" id="PF02275">
    <property type="entry name" value="CBAH"/>
    <property type="match status" value="2"/>
</dbReference>
<comment type="caution">
    <text evidence="5">The sequence shown here is derived from an EMBL/GenBank/DDBJ whole genome shotgun (WGS) entry which is preliminary data.</text>
</comment>
<comment type="similarity">
    <text evidence="1">Belongs to the peptidase C59 family.</text>
</comment>
<proteinExistence type="inferred from homology"/>
<dbReference type="PANTHER" id="PTHR35527">
    <property type="entry name" value="CHOLOYLGLYCINE HYDROLASE"/>
    <property type="match status" value="1"/>
</dbReference>
<gene>
    <name evidence="5" type="ORF">D5R40_35420</name>
</gene>
<sequence length="434" mass="47262">MTKKYNFMKKLATVFVVLITILSMVVMPAAQACSRLVYQGSSGPITARSMDWFHDPEAELWFFPAGESRTGGAGPNSITWTSQYGSIITSSYDIATVDGINDQGLVANLLFLAETDYGDIGPCDPTLSVGGWGQYVLDNYANVAEAVEGLEQKSFKIVTTTLNELASSSSTLRPGSIPGWVLSFSDGHGGTMGDANFALHMALSDRTGDSAIIEYLGGEMIVHHKKTDDENTSAKYNVLTNDPTFEEQLAINSYWNSLYANLEGTIGLFLPGTSSPSDRFIRASYYLDKMGPRLAAEKKLELKASGIILNKDQERRSELAAALGIIRNVSDPIGLDGFGIGTTQWRTLANQSLPTDEKVSDDPSATYFFEFTENPSVVWADINKLAEQGVVSNFDSINNPFLSGNVSELFVEQEDPFSWDISCTLNNSCLISPK</sequence>
<evidence type="ECO:0000259" key="4">
    <source>
        <dbReference type="Pfam" id="PF02275"/>
    </source>
</evidence>
<dbReference type="PANTHER" id="PTHR35527:SF2">
    <property type="entry name" value="HYDROLASE"/>
    <property type="match status" value="1"/>
</dbReference>
<dbReference type="Proteomes" id="UP000269154">
    <property type="component" value="Unassembled WGS sequence"/>
</dbReference>
<keyword evidence="6" id="KW-1185">Reference proteome</keyword>
<feature type="signal peptide" evidence="3">
    <location>
        <begin position="1"/>
        <end position="32"/>
    </location>
</feature>
<reference evidence="5 6" key="1">
    <citation type="journal article" date="2018" name="ACS Chem. Biol.">
        <title>Ketoreductase domain dysfunction expands chemodiversity: malyngamide biosynthesis in the cyanobacterium Okeania hirsuta.</title>
        <authorList>
            <person name="Moss N.A."/>
            <person name="Leao T."/>
            <person name="Rankin M."/>
            <person name="McCullough T.M."/>
            <person name="Qu P."/>
            <person name="Korobeynikov A."/>
            <person name="Smith J.L."/>
            <person name="Gerwick L."/>
            <person name="Gerwick W.H."/>
        </authorList>
    </citation>
    <scope>NUCLEOTIDE SEQUENCE [LARGE SCALE GENOMIC DNA]</scope>
    <source>
        <strain evidence="5 6">PAB10Feb10-1</strain>
    </source>
</reference>
<dbReference type="InterPro" id="IPR052193">
    <property type="entry name" value="Peptidase_C59"/>
</dbReference>
<dbReference type="PROSITE" id="PS51257">
    <property type="entry name" value="PROKAR_LIPOPROTEIN"/>
    <property type="match status" value="1"/>
</dbReference>
<organism evidence="5 6">
    <name type="scientific">Okeania hirsuta</name>
    <dbReference type="NCBI Taxonomy" id="1458930"/>
    <lineage>
        <taxon>Bacteria</taxon>
        <taxon>Bacillati</taxon>
        <taxon>Cyanobacteriota</taxon>
        <taxon>Cyanophyceae</taxon>
        <taxon>Oscillatoriophycideae</taxon>
        <taxon>Oscillatoriales</taxon>
        <taxon>Microcoleaceae</taxon>
        <taxon>Okeania</taxon>
    </lineage>
</organism>
<dbReference type="GO" id="GO:0016787">
    <property type="term" value="F:hydrolase activity"/>
    <property type="evidence" value="ECO:0007669"/>
    <property type="project" value="UniProtKB-KW"/>
</dbReference>
<dbReference type="InterPro" id="IPR029132">
    <property type="entry name" value="CBAH/NAAA_C"/>
</dbReference>
<dbReference type="OrthoDB" id="9794717at2"/>
<dbReference type="SUPFAM" id="SSF56235">
    <property type="entry name" value="N-terminal nucleophile aminohydrolases (Ntn hydrolases)"/>
    <property type="match status" value="1"/>
</dbReference>
<dbReference type="Gene3D" id="3.60.60.10">
    <property type="entry name" value="Penicillin V Acylase, Chain A"/>
    <property type="match status" value="1"/>
</dbReference>
<feature type="domain" description="Choloylglycine hydrolase/NAAA C-terminal" evidence="4">
    <location>
        <begin position="194"/>
        <end position="290"/>
    </location>
</feature>
<name>A0A3N6QD50_9CYAN</name>
<accession>A0A3N6QD50</accession>
<evidence type="ECO:0000256" key="2">
    <source>
        <dbReference type="ARBA" id="ARBA00022801"/>
    </source>
</evidence>
<dbReference type="CDD" id="cd01902">
    <property type="entry name" value="Ntn_CGH"/>
    <property type="match status" value="1"/>
</dbReference>
<evidence type="ECO:0000313" key="5">
    <source>
        <dbReference type="EMBL" id="RQH10626.1"/>
    </source>
</evidence>
<dbReference type="EMBL" id="RCBY01000716">
    <property type="protein sequence ID" value="RQH10626.1"/>
    <property type="molecule type" value="Genomic_DNA"/>
</dbReference>
<feature type="chain" id="PRO_5018175497" evidence="3">
    <location>
        <begin position="33"/>
        <end position="434"/>
    </location>
</feature>
<evidence type="ECO:0000313" key="6">
    <source>
        <dbReference type="Proteomes" id="UP000269154"/>
    </source>
</evidence>
<feature type="domain" description="Choloylglycine hydrolase/NAAA C-terminal" evidence="4">
    <location>
        <begin position="33"/>
        <end position="165"/>
    </location>
</feature>
<protein>
    <submittedName>
        <fullName evidence="5">Linear amide C-N hydrolase</fullName>
    </submittedName>
</protein>
<dbReference type="AlphaFoldDB" id="A0A3N6QD50"/>
<keyword evidence="3" id="KW-0732">Signal</keyword>
<evidence type="ECO:0000256" key="3">
    <source>
        <dbReference type="SAM" id="SignalP"/>
    </source>
</evidence>